<protein>
    <submittedName>
        <fullName evidence="1">Uncharacterized protein</fullName>
    </submittedName>
</protein>
<reference evidence="1 2" key="1">
    <citation type="journal article" date="2022" name="Plant J.">
        <title>Chromosome-level genome of Camellia lanceoleosa provides a valuable resource for understanding genome evolution and self-incompatibility.</title>
        <authorList>
            <person name="Gong W."/>
            <person name="Xiao S."/>
            <person name="Wang L."/>
            <person name="Liao Z."/>
            <person name="Chang Y."/>
            <person name="Mo W."/>
            <person name="Hu G."/>
            <person name="Li W."/>
            <person name="Zhao G."/>
            <person name="Zhu H."/>
            <person name="Hu X."/>
            <person name="Ji K."/>
            <person name="Xiang X."/>
            <person name="Song Q."/>
            <person name="Yuan D."/>
            <person name="Jin S."/>
            <person name="Zhang L."/>
        </authorList>
    </citation>
    <scope>NUCLEOTIDE SEQUENCE [LARGE SCALE GENOMIC DNA]</scope>
    <source>
        <strain evidence="1">SQ_2022a</strain>
    </source>
</reference>
<accession>A0ACC0I6X6</accession>
<dbReference type="Proteomes" id="UP001060215">
    <property type="component" value="Chromosome 6"/>
</dbReference>
<evidence type="ECO:0000313" key="2">
    <source>
        <dbReference type="Proteomes" id="UP001060215"/>
    </source>
</evidence>
<dbReference type="EMBL" id="CM045763">
    <property type="protein sequence ID" value="KAI8020758.1"/>
    <property type="molecule type" value="Genomic_DNA"/>
</dbReference>
<gene>
    <name evidence="1" type="ORF">LOK49_LG03G01714</name>
</gene>
<sequence length="107" mass="11916">MSTAYTSTSSMFAFSKIEVANVAKKCADSLCDYFACLAPASQHDNASNIQWRPNNIHRKNEDEGRNDSKRNKEALDKLEQRLKQLEANQGVMKLLSMTSIVCIGLAC</sequence>
<organism evidence="1 2">
    <name type="scientific">Camellia lanceoleosa</name>
    <dbReference type="NCBI Taxonomy" id="1840588"/>
    <lineage>
        <taxon>Eukaryota</taxon>
        <taxon>Viridiplantae</taxon>
        <taxon>Streptophyta</taxon>
        <taxon>Embryophyta</taxon>
        <taxon>Tracheophyta</taxon>
        <taxon>Spermatophyta</taxon>
        <taxon>Magnoliopsida</taxon>
        <taxon>eudicotyledons</taxon>
        <taxon>Gunneridae</taxon>
        <taxon>Pentapetalae</taxon>
        <taxon>asterids</taxon>
        <taxon>Ericales</taxon>
        <taxon>Theaceae</taxon>
        <taxon>Camellia</taxon>
    </lineage>
</organism>
<keyword evidence="2" id="KW-1185">Reference proteome</keyword>
<proteinExistence type="predicted"/>
<evidence type="ECO:0000313" key="1">
    <source>
        <dbReference type="EMBL" id="KAI8020758.1"/>
    </source>
</evidence>
<comment type="caution">
    <text evidence="1">The sequence shown here is derived from an EMBL/GenBank/DDBJ whole genome shotgun (WGS) entry which is preliminary data.</text>
</comment>
<name>A0ACC0I6X6_9ERIC</name>